<feature type="domain" description="Heterokaryon incompatibility" evidence="1">
    <location>
        <begin position="58"/>
        <end position="150"/>
    </location>
</feature>
<dbReference type="PANTHER" id="PTHR10622">
    <property type="entry name" value="HET DOMAIN-CONTAINING PROTEIN"/>
    <property type="match status" value="1"/>
</dbReference>
<reference evidence="3 4" key="1">
    <citation type="submission" date="2019-01" db="EMBL/GenBank/DDBJ databases">
        <title>Draft genome sequences of three monokaryotic isolates of the white-rot basidiomycete fungus Dichomitus squalens.</title>
        <authorList>
            <consortium name="DOE Joint Genome Institute"/>
            <person name="Lopez S.C."/>
            <person name="Andreopoulos B."/>
            <person name="Pangilinan J."/>
            <person name="Lipzen A."/>
            <person name="Riley R."/>
            <person name="Ahrendt S."/>
            <person name="Ng V."/>
            <person name="Barry K."/>
            <person name="Daum C."/>
            <person name="Grigoriev I.V."/>
            <person name="Hilden K.S."/>
            <person name="Makela M.R."/>
            <person name="de Vries R.P."/>
        </authorList>
    </citation>
    <scope>NUCLEOTIDE SEQUENCE [LARGE SCALE GENOMIC DNA]</scope>
    <source>
        <strain evidence="3 4">CBS 464.89</strain>
    </source>
</reference>
<feature type="non-terminal residue" evidence="3">
    <location>
        <position position="1"/>
    </location>
</feature>
<dbReference type="EMBL" id="ML145089">
    <property type="protein sequence ID" value="TBU63537.1"/>
    <property type="molecule type" value="Genomic_DNA"/>
</dbReference>
<keyword evidence="4" id="KW-1185">Reference proteome</keyword>
<dbReference type="Pfam" id="PF26640">
    <property type="entry name" value="DUF8212"/>
    <property type="match status" value="1"/>
</dbReference>
<dbReference type="Pfam" id="PF06985">
    <property type="entry name" value="HET"/>
    <property type="match status" value="1"/>
</dbReference>
<sequence>ELIEEYFQRYTLRFEGRDPSVDKVQQLVSSRGAPKKTMRALNTVTGQFEWIDPAQVEYAILSHTWDLSGEQEYNSVRDLQLSAESTIFQNPALSFKVMQACAIARRDGFRYIWIDSCCIDKSSSSELSESINSMFDWYRRGAICYAFLADVPNRAHSDALSRFEGSRWFKRGWTLQELIAPRSLVFLSADWEVFGTKTTLIATVAKVTGVEEGVLRHQKALSSVPVVVRMSWAANRETTRVEDKAYSLFGIFGIHLNTLYGEGENAFLRLEKEILIAIPDQTMFAWGSDTAIPSSRLLQYPAYHRPTVTLYEGVGPRPRSLVALSPNNFAKSKDIHPISHQRWDAFGLSQIPIPNFTSSPYGIRAKLPLLPISTFFGSTPFDQSLSPNTSWYLLLLACTRSGQVLARVCFAQKSQNPLHPKLLQRGYIVLSHPEEQRVEEGLDMVTLNPTQLSLWRKDLLVETVYMPFFMNSSDAPIPPSVPRPSASSLGNVAIRIIEEKWCRVALSEAQGYSPELLAIKSRATKDQTSAASTTYSLLLPRRDLAIRVDFVFDYQKDSTGLPGYSLRVTASTFPPNAPESVDLISESNGQAVTRWYEESGIPDITLRTHTGGGVTLIQHLAEVPPMEEDLDAHWFKLRVEIIENVRVRMSVQEELEPEDLDWFAEFWDLVLREYMEAQYLTRIEWFTEFWDYISREFTDCEDFVH</sequence>
<feature type="domain" description="DUF8212" evidence="2">
    <location>
        <begin position="265"/>
        <end position="467"/>
    </location>
</feature>
<evidence type="ECO:0000259" key="1">
    <source>
        <dbReference type="Pfam" id="PF06985"/>
    </source>
</evidence>
<dbReference type="AlphaFoldDB" id="A0A4Q9Q7N5"/>
<protein>
    <submittedName>
        <fullName evidence="3">Heterokaryon incompatibility protein-domain-containing protein</fullName>
    </submittedName>
</protein>
<dbReference type="Proteomes" id="UP000292082">
    <property type="component" value="Unassembled WGS sequence"/>
</dbReference>
<gene>
    <name evidence="3" type="ORF">BD310DRAFT_916612</name>
</gene>
<proteinExistence type="predicted"/>
<dbReference type="InterPro" id="IPR058525">
    <property type="entry name" value="DUF8212"/>
</dbReference>
<dbReference type="PANTHER" id="PTHR10622:SF10">
    <property type="entry name" value="HET DOMAIN-CONTAINING PROTEIN"/>
    <property type="match status" value="1"/>
</dbReference>
<organism evidence="3 4">
    <name type="scientific">Dichomitus squalens</name>
    <dbReference type="NCBI Taxonomy" id="114155"/>
    <lineage>
        <taxon>Eukaryota</taxon>
        <taxon>Fungi</taxon>
        <taxon>Dikarya</taxon>
        <taxon>Basidiomycota</taxon>
        <taxon>Agaricomycotina</taxon>
        <taxon>Agaricomycetes</taxon>
        <taxon>Polyporales</taxon>
        <taxon>Polyporaceae</taxon>
        <taxon>Dichomitus</taxon>
    </lineage>
</organism>
<name>A0A4Q9Q7N5_9APHY</name>
<dbReference type="InterPro" id="IPR010730">
    <property type="entry name" value="HET"/>
</dbReference>
<evidence type="ECO:0000259" key="2">
    <source>
        <dbReference type="Pfam" id="PF26640"/>
    </source>
</evidence>
<evidence type="ECO:0000313" key="4">
    <source>
        <dbReference type="Proteomes" id="UP000292082"/>
    </source>
</evidence>
<accession>A0A4Q9Q7N5</accession>
<evidence type="ECO:0000313" key="3">
    <source>
        <dbReference type="EMBL" id="TBU63537.1"/>
    </source>
</evidence>